<dbReference type="KEGG" id="aplc:110974502"/>
<comment type="subcellular location">
    <subcellularLocation>
        <location evidence="1">Nucleus</location>
    </subcellularLocation>
</comment>
<dbReference type="Proteomes" id="UP000694845">
    <property type="component" value="Unplaced"/>
</dbReference>
<accession>A0A8B7XM47</accession>
<dbReference type="Pfam" id="PF01166">
    <property type="entry name" value="TSC22"/>
    <property type="match status" value="1"/>
</dbReference>
<reference evidence="6" key="1">
    <citation type="submission" date="2025-08" db="UniProtKB">
        <authorList>
            <consortium name="RefSeq"/>
        </authorList>
    </citation>
    <scope>IDENTIFICATION</scope>
</reference>
<dbReference type="InterPro" id="IPR026060">
    <property type="entry name" value="AMY1"/>
</dbReference>
<keyword evidence="3" id="KW-0539">Nucleus</keyword>
<dbReference type="OMA" id="MMHYKEE"/>
<comment type="similarity">
    <text evidence="2">Belongs to the AMY1 family.</text>
</comment>
<dbReference type="RefSeq" id="XP_022081883.1">
    <property type="nucleotide sequence ID" value="XM_022226191.1"/>
</dbReference>
<dbReference type="AlphaFoldDB" id="A0A8B7XM47"/>
<dbReference type="PRINTS" id="PR02028">
    <property type="entry name" value="CMYCBINDINGP"/>
</dbReference>
<evidence type="ECO:0000256" key="4">
    <source>
        <dbReference type="SAM" id="MobiDB-lite"/>
    </source>
</evidence>
<dbReference type="PANTHER" id="PTHR13168">
    <property type="entry name" value="ASSOCIATE OF C-MYC AMY-1"/>
    <property type="match status" value="1"/>
</dbReference>
<gene>
    <name evidence="6" type="primary">LOC110974502</name>
</gene>
<evidence type="ECO:0000256" key="1">
    <source>
        <dbReference type="ARBA" id="ARBA00004123"/>
    </source>
</evidence>
<keyword evidence="5" id="KW-1185">Reference proteome</keyword>
<evidence type="ECO:0000256" key="2">
    <source>
        <dbReference type="ARBA" id="ARBA00009389"/>
    </source>
</evidence>
<dbReference type="GO" id="GO:0005634">
    <property type="term" value="C:nucleus"/>
    <property type="evidence" value="ECO:0007669"/>
    <property type="project" value="UniProtKB-SubCell"/>
</dbReference>
<organism evidence="5 6">
    <name type="scientific">Acanthaster planci</name>
    <name type="common">Crown-of-thorns starfish</name>
    <dbReference type="NCBI Taxonomy" id="133434"/>
    <lineage>
        <taxon>Eukaryota</taxon>
        <taxon>Metazoa</taxon>
        <taxon>Echinodermata</taxon>
        <taxon>Eleutherozoa</taxon>
        <taxon>Asterozoa</taxon>
        <taxon>Asteroidea</taxon>
        <taxon>Valvatacea</taxon>
        <taxon>Valvatida</taxon>
        <taxon>Acanthasteridae</taxon>
        <taxon>Acanthaster</taxon>
    </lineage>
</organism>
<dbReference type="SUPFAM" id="SSF58026">
    <property type="entry name" value="Delta-sleep-inducing peptide immunoreactive peptide"/>
    <property type="match status" value="1"/>
</dbReference>
<feature type="region of interest" description="Disordered" evidence="4">
    <location>
        <begin position="92"/>
        <end position="112"/>
    </location>
</feature>
<name>A0A8B7XM47_ACAPL</name>
<evidence type="ECO:0000313" key="6">
    <source>
        <dbReference type="RefSeq" id="XP_022081883.1"/>
    </source>
</evidence>
<evidence type="ECO:0000313" key="5">
    <source>
        <dbReference type="Proteomes" id="UP000694845"/>
    </source>
</evidence>
<dbReference type="Gene3D" id="6.10.250.1060">
    <property type="match status" value="1"/>
</dbReference>
<dbReference type="PANTHER" id="PTHR13168:SF0">
    <property type="entry name" value="C-MYC-BINDING PROTEIN"/>
    <property type="match status" value="1"/>
</dbReference>
<protein>
    <submittedName>
        <fullName evidence="6">c-Myc-binding protein-like</fullName>
    </submittedName>
</protein>
<dbReference type="GO" id="GO:0006357">
    <property type="term" value="P:regulation of transcription by RNA polymerase II"/>
    <property type="evidence" value="ECO:0007669"/>
    <property type="project" value="InterPro"/>
</dbReference>
<dbReference type="GO" id="GO:0003713">
    <property type="term" value="F:transcription coactivator activity"/>
    <property type="evidence" value="ECO:0007669"/>
    <property type="project" value="InterPro"/>
</dbReference>
<dbReference type="InterPro" id="IPR000580">
    <property type="entry name" value="TSC22/Bun"/>
</dbReference>
<evidence type="ECO:0000256" key="3">
    <source>
        <dbReference type="ARBA" id="ARBA00023242"/>
    </source>
</evidence>
<sequence length="112" mass="12868">MPQKLEELDMTTFRPADSKREEFRKYLEKAGVLDTLTKILVSLYEEPEKPNNALDFLKQHLNVAGPETADVEALRLQVSELQQKVEQLQDENKELRAKLQQENPDEGQGSES</sequence>
<dbReference type="OrthoDB" id="524165at2759"/>
<dbReference type="CDD" id="cd21937">
    <property type="entry name" value="ZIP_MycBP-like"/>
    <property type="match status" value="1"/>
</dbReference>
<dbReference type="GeneID" id="110974502"/>
<proteinExistence type="inferred from homology"/>